<gene>
    <name evidence="1" type="ORF">PR048_030024</name>
</gene>
<evidence type="ECO:0000313" key="1">
    <source>
        <dbReference type="EMBL" id="KAJ8868496.1"/>
    </source>
</evidence>
<evidence type="ECO:0000313" key="2">
    <source>
        <dbReference type="Proteomes" id="UP001159363"/>
    </source>
</evidence>
<protein>
    <submittedName>
        <fullName evidence="1">Uncharacterized protein</fullName>
    </submittedName>
</protein>
<organism evidence="1 2">
    <name type="scientific">Dryococelus australis</name>
    <dbReference type="NCBI Taxonomy" id="614101"/>
    <lineage>
        <taxon>Eukaryota</taxon>
        <taxon>Metazoa</taxon>
        <taxon>Ecdysozoa</taxon>
        <taxon>Arthropoda</taxon>
        <taxon>Hexapoda</taxon>
        <taxon>Insecta</taxon>
        <taxon>Pterygota</taxon>
        <taxon>Neoptera</taxon>
        <taxon>Polyneoptera</taxon>
        <taxon>Phasmatodea</taxon>
        <taxon>Verophasmatodea</taxon>
        <taxon>Anareolatae</taxon>
        <taxon>Phasmatidae</taxon>
        <taxon>Eurycanthinae</taxon>
        <taxon>Dryococelus</taxon>
    </lineage>
</organism>
<keyword evidence="2" id="KW-1185">Reference proteome</keyword>
<dbReference type="Proteomes" id="UP001159363">
    <property type="component" value="Chromosome 13"/>
</dbReference>
<reference evidence="1 2" key="1">
    <citation type="submission" date="2023-02" db="EMBL/GenBank/DDBJ databases">
        <title>LHISI_Scaffold_Assembly.</title>
        <authorList>
            <person name="Stuart O.P."/>
            <person name="Cleave R."/>
            <person name="Magrath M.J.L."/>
            <person name="Mikheyev A.S."/>
        </authorList>
    </citation>
    <scope>NUCLEOTIDE SEQUENCE [LARGE SCALE GENOMIC DNA]</scope>
    <source>
        <strain evidence="1">Daus_M_001</strain>
        <tissue evidence="1">Leg muscle</tissue>
    </source>
</reference>
<accession>A0ABQ9GAF8</accession>
<comment type="caution">
    <text evidence="1">The sequence shown here is derived from an EMBL/GenBank/DDBJ whole genome shotgun (WGS) entry which is preliminary data.</text>
</comment>
<dbReference type="EMBL" id="JARBHB010000014">
    <property type="protein sequence ID" value="KAJ8868496.1"/>
    <property type="molecule type" value="Genomic_DNA"/>
</dbReference>
<sequence length="106" mass="12160">MTRFKKYIDSFDSNPQTDIKQLRLHLPKLEQSWTEFDNHSVTVAEAATPDCIAHEEKPAFVPAVKLSVITIPTFSGRYDDCLCFYDTFPPLIHNITSLSGIPFFFF</sequence>
<proteinExistence type="predicted"/>
<name>A0ABQ9GAF8_9NEOP</name>